<dbReference type="AlphaFoldDB" id="A0A8H8CS61"/>
<dbReference type="EMBL" id="JAEVHI010000006">
    <property type="protein sequence ID" value="KAG5288676.1"/>
    <property type="molecule type" value="Genomic_DNA"/>
</dbReference>
<evidence type="ECO:0000313" key="1">
    <source>
        <dbReference type="EMBL" id="KAG5288676.1"/>
    </source>
</evidence>
<reference evidence="1 2" key="1">
    <citation type="submission" date="2021-01" db="EMBL/GenBank/DDBJ databases">
        <title>Chromosome-level genome assembly of a human fungal pathogen reveals clustering of transcriptionally co-regulated genes.</title>
        <authorList>
            <person name="Voorhies M."/>
            <person name="Cohen S."/>
            <person name="Shea T.P."/>
            <person name="Petrus S."/>
            <person name="Munoz J.F."/>
            <person name="Poplawski S."/>
            <person name="Goldman W.E."/>
            <person name="Michael T."/>
            <person name="Cuomo C.A."/>
            <person name="Sil A."/>
            <person name="Beyhan S."/>
        </authorList>
    </citation>
    <scope>NUCLEOTIDE SEQUENCE [LARGE SCALE GENOMIC DNA]</scope>
    <source>
        <strain evidence="1 2">G184AR</strain>
    </source>
</reference>
<dbReference type="VEuPathDB" id="FungiDB:I7I52_12233"/>
<sequence>MQCPESPLRKESKTAYPGWEGTSSMVFYLEKPRIPSHVCTTQGQGRSGHRRVREYIFTYQGAILKISILVVNVKWSAMVKKQEMRIVLCHNGESYKCKGIWKKIMPRMLLSTKRVVLERASTQQNIFARRYFE</sequence>
<gene>
    <name evidence="1" type="ORF">I7I52_12233</name>
</gene>
<organism evidence="1 2">
    <name type="scientific">Ajellomyces capsulatus</name>
    <name type="common">Darling's disease fungus</name>
    <name type="synonym">Histoplasma capsulatum</name>
    <dbReference type="NCBI Taxonomy" id="5037"/>
    <lineage>
        <taxon>Eukaryota</taxon>
        <taxon>Fungi</taxon>
        <taxon>Dikarya</taxon>
        <taxon>Ascomycota</taxon>
        <taxon>Pezizomycotina</taxon>
        <taxon>Eurotiomycetes</taxon>
        <taxon>Eurotiomycetidae</taxon>
        <taxon>Onygenales</taxon>
        <taxon>Ajellomycetaceae</taxon>
        <taxon>Histoplasma</taxon>
    </lineage>
</organism>
<evidence type="ECO:0000313" key="2">
    <source>
        <dbReference type="Proteomes" id="UP000670092"/>
    </source>
</evidence>
<dbReference type="Proteomes" id="UP000670092">
    <property type="component" value="Unassembled WGS sequence"/>
</dbReference>
<protein>
    <submittedName>
        <fullName evidence="1">Uncharacterized protein</fullName>
    </submittedName>
</protein>
<name>A0A8H8CS61_AJECA</name>
<comment type="caution">
    <text evidence="1">The sequence shown here is derived from an EMBL/GenBank/DDBJ whole genome shotgun (WGS) entry which is preliminary data.</text>
</comment>
<proteinExistence type="predicted"/>
<accession>A0A8H8CS61</accession>